<dbReference type="PANTHER" id="PTHR11705:SF143">
    <property type="entry name" value="SLL0236 PROTEIN"/>
    <property type="match status" value="1"/>
</dbReference>
<protein>
    <submittedName>
        <fullName evidence="11">M14 family zinc carboxypeptidase</fullName>
    </submittedName>
</protein>
<feature type="region of interest" description="Disordered" evidence="8">
    <location>
        <begin position="576"/>
        <end position="615"/>
    </location>
</feature>
<dbReference type="Gene3D" id="3.40.630.10">
    <property type="entry name" value="Zn peptidases"/>
    <property type="match status" value="1"/>
</dbReference>
<comment type="caution">
    <text evidence="11">The sequence shown here is derived from an EMBL/GenBank/DDBJ whole genome shotgun (WGS) entry which is preliminary data.</text>
</comment>
<dbReference type="Gene3D" id="1.20.58.780">
    <property type="match status" value="1"/>
</dbReference>
<organism evidence="11 12">
    <name type="scientific">Cytobacillus spartinae</name>
    <dbReference type="NCBI Taxonomy" id="3299023"/>
    <lineage>
        <taxon>Bacteria</taxon>
        <taxon>Bacillati</taxon>
        <taxon>Bacillota</taxon>
        <taxon>Bacilli</taxon>
        <taxon>Bacillales</taxon>
        <taxon>Bacillaceae</taxon>
        <taxon>Cytobacillus</taxon>
    </lineage>
</organism>
<keyword evidence="6" id="KW-0482">Metalloprotease</keyword>
<proteinExistence type="inferred from homology"/>
<evidence type="ECO:0000259" key="10">
    <source>
        <dbReference type="PROSITE" id="PS52035"/>
    </source>
</evidence>
<name>A0ABW6KFQ4_9BACI</name>
<dbReference type="Proteomes" id="UP001601059">
    <property type="component" value="Unassembled WGS sequence"/>
</dbReference>
<dbReference type="PROSITE" id="PS52035">
    <property type="entry name" value="PEPTIDASE_M14"/>
    <property type="match status" value="1"/>
</dbReference>
<keyword evidence="12" id="KW-1185">Reference proteome</keyword>
<dbReference type="SMART" id="SM00631">
    <property type="entry name" value="Zn_pept"/>
    <property type="match status" value="1"/>
</dbReference>
<dbReference type="Pfam" id="PF18058">
    <property type="entry name" value="SbsC_C"/>
    <property type="match status" value="1"/>
</dbReference>
<feature type="chain" id="PRO_5046126943" evidence="9">
    <location>
        <begin position="28"/>
        <end position="615"/>
    </location>
</feature>
<comment type="similarity">
    <text evidence="2 7">Belongs to the peptidase M14 family.</text>
</comment>
<evidence type="ECO:0000313" key="11">
    <source>
        <dbReference type="EMBL" id="MFE8701718.1"/>
    </source>
</evidence>
<dbReference type="EMBL" id="JBIACK010000006">
    <property type="protein sequence ID" value="MFE8701718.1"/>
    <property type="molecule type" value="Genomic_DNA"/>
</dbReference>
<dbReference type="RefSeq" id="WP_389361687.1">
    <property type="nucleotide sequence ID" value="NZ_JBIACK010000006.1"/>
</dbReference>
<keyword evidence="9" id="KW-0732">Signal</keyword>
<dbReference type="Pfam" id="PF00246">
    <property type="entry name" value="Peptidase_M14"/>
    <property type="match status" value="1"/>
</dbReference>
<accession>A0ABW6KFQ4</accession>
<evidence type="ECO:0000313" key="12">
    <source>
        <dbReference type="Proteomes" id="UP001601059"/>
    </source>
</evidence>
<feature type="compositionally biased region" description="Polar residues" evidence="8">
    <location>
        <begin position="603"/>
        <end position="615"/>
    </location>
</feature>
<keyword evidence="3" id="KW-0645">Protease</keyword>
<feature type="active site" description="Proton donor/acceptor" evidence="7">
    <location>
        <position position="297"/>
    </location>
</feature>
<dbReference type="InterPro" id="IPR000834">
    <property type="entry name" value="Peptidase_M14"/>
</dbReference>
<comment type="cofactor">
    <cofactor evidence="1">
        <name>Zn(2+)</name>
        <dbReference type="ChEBI" id="CHEBI:29105"/>
    </cofactor>
</comment>
<evidence type="ECO:0000256" key="6">
    <source>
        <dbReference type="ARBA" id="ARBA00023049"/>
    </source>
</evidence>
<evidence type="ECO:0000256" key="1">
    <source>
        <dbReference type="ARBA" id="ARBA00001947"/>
    </source>
</evidence>
<evidence type="ECO:0000256" key="5">
    <source>
        <dbReference type="ARBA" id="ARBA00022833"/>
    </source>
</evidence>
<evidence type="ECO:0000256" key="9">
    <source>
        <dbReference type="SAM" id="SignalP"/>
    </source>
</evidence>
<keyword evidence="11" id="KW-0121">Carboxypeptidase</keyword>
<evidence type="ECO:0000256" key="2">
    <source>
        <dbReference type="ARBA" id="ARBA00005988"/>
    </source>
</evidence>
<feature type="signal peptide" evidence="9">
    <location>
        <begin position="1"/>
        <end position="27"/>
    </location>
</feature>
<evidence type="ECO:0000256" key="3">
    <source>
        <dbReference type="ARBA" id="ARBA00022670"/>
    </source>
</evidence>
<reference evidence="11 12" key="1">
    <citation type="submission" date="2024-08" db="EMBL/GenBank/DDBJ databases">
        <title>Two novel Cytobacillus novel species.</title>
        <authorList>
            <person name="Liu G."/>
        </authorList>
    </citation>
    <scope>NUCLEOTIDE SEQUENCE [LARGE SCALE GENOMIC DNA]</scope>
    <source>
        <strain evidence="11 12">FJAT-54145</strain>
    </source>
</reference>
<dbReference type="GO" id="GO:0004180">
    <property type="term" value="F:carboxypeptidase activity"/>
    <property type="evidence" value="ECO:0007669"/>
    <property type="project" value="UniProtKB-KW"/>
</dbReference>
<feature type="domain" description="Peptidase M14" evidence="10">
    <location>
        <begin position="34"/>
        <end position="330"/>
    </location>
</feature>
<dbReference type="PANTHER" id="PTHR11705">
    <property type="entry name" value="PROTEASE FAMILY M14 CARBOXYPEPTIDASE A,B"/>
    <property type="match status" value="1"/>
</dbReference>
<dbReference type="InterPro" id="IPR041378">
    <property type="entry name" value="S-layer_SbsC_C"/>
</dbReference>
<dbReference type="CDD" id="cd06229">
    <property type="entry name" value="M14_Endopeptidase_I"/>
    <property type="match status" value="1"/>
</dbReference>
<sequence length="615" mass="70027">MKQLRFTFIVLLLSFFYFSFSGKQAEAAVVNPNQVYTYEKMEQDIMNLANTYPDLVTYKVIGQSEYGRNIYAVSLGKGHANVFINGSHHGREWLTTTLNMYMIDQYAAAYESGTKISGYDARSILDKTTIWFVPMVNPDGVTLQQYGLKAFPSSVHQDLIKMNDGSKDFKRWKANAKGVDLNRQYNADWANIKYNPGKPYYKNYKGTKPHSALEVIAVLNFVNEIDPEATVAYHSTGEILYWNFHQTGSWYNRDHNYAKKIGEMTGYRLVYPGPNPSGGGFTDWFIIQYKRPGFTPEISRYYKETSPPLSEFPRAWTKNQAVGLYIADLGYQLNQARMGTIKKEADNKIAQAITKSKGLRFYYSGNIKSAADLVVDAKFAKAYQEANKSIAAAEKQIKALPEKERAIFTTKLNEAYSYKNSAAVFIDTVKIGQTLLLKKQSLDGTVNNGILNDDTVKSYHDLSYQIKKSEIFINKMYGSHVRPLTANQYVLPAKITKETIIYEISRYMVTKEIQVLLQEGTLEEIPAKFEKLEKLEQQSIGIKELGNKLHPGKYPDLPKFEETLQSMKEEVLKQYSELQPVVEEVEDSTEESTEPTPTEEEQSQNSDQVESNETL</sequence>
<evidence type="ECO:0000256" key="8">
    <source>
        <dbReference type="SAM" id="MobiDB-lite"/>
    </source>
</evidence>
<gene>
    <name evidence="11" type="ORF">ACFYKX_14025</name>
</gene>
<keyword evidence="4" id="KW-0378">Hydrolase</keyword>
<dbReference type="InterPro" id="IPR034274">
    <property type="entry name" value="ENP1_M14_CPD"/>
</dbReference>
<evidence type="ECO:0000256" key="4">
    <source>
        <dbReference type="ARBA" id="ARBA00022801"/>
    </source>
</evidence>
<evidence type="ECO:0000256" key="7">
    <source>
        <dbReference type="PROSITE-ProRule" id="PRU01379"/>
    </source>
</evidence>
<dbReference type="SUPFAM" id="SSF53187">
    <property type="entry name" value="Zn-dependent exopeptidases"/>
    <property type="match status" value="1"/>
</dbReference>
<keyword evidence="5" id="KW-0862">Zinc</keyword>
<feature type="compositionally biased region" description="Acidic residues" evidence="8">
    <location>
        <begin position="583"/>
        <end position="602"/>
    </location>
</feature>